<dbReference type="SMART" id="SM00186">
    <property type="entry name" value="FBG"/>
    <property type="match status" value="1"/>
</dbReference>
<dbReference type="PANTHER" id="PTHR19143">
    <property type="entry name" value="FIBRINOGEN/TENASCIN/ANGIOPOEITIN"/>
    <property type="match status" value="1"/>
</dbReference>
<feature type="chain" id="PRO_5018642268" evidence="2">
    <location>
        <begin position="25"/>
        <end position="314"/>
    </location>
</feature>
<dbReference type="PROSITE" id="PS51406">
    <property type="entry name" value="FIBRINOGEN_C_2"/>
    <property type="match status" value="1"/>
</dbReference>
<comment type="caution">
    <text evidence="4">The sequence shown here is derived from an EMBL/GenBank/DDBJ whole genome shotgun (WGS) entry which is preliminary data.</text>
</comment>
<sequence>MRVTRPHAGVLAVVLIVALPFVASNNTNTSASAGGEGSVTVSVRKEGEVTGLLLFFGEGQEVTINGEQPETKCIRISNQREIEVRVIQDGVPQGESKSPQGRRGAAGGKREVIAQMELKNCLEVQNLGHNKSGVYTISPYELCPEHQVDVFCDMDTDGGGWTVIQNRDLSQGDFFRPWVDYVNGFGDLSHDFWLGIKHIHALTSQSPYEVRLDMTDFDNISRFATYDGFSLSDEAHRYEISFGEYSGGTDPAPDVENCAILWESVWWFKSCYTAHIEDEEQEGPNSKWLEVMWGYWRGYNYPPKKSEIKIRPKA</sequence>
<feature type="domain" description="Fibrinogen C-terminal" evidence="3">
    <location>
        <begin position="112"/>
        <end position="314"/>
    </location>
</feature>
<gene>
    <name evidence="4" type="ORF">C7M84_001112</name>
</gene>
<evidence type="ECO:0000256" key="1">
    <source>
        <dbReference type="SAM" id="MobiDB-lite"/>
    </source>
</evidence>
<evidence type="ECO:0000259" key="3">
    <source>
        <dbReference type="PROSITE" id="PS51406"/>
    </source>
</evidence>
<dbReference type="InterPro" id="IPR002181">
    <property type="entry name" value="Fibrinogen_a/b/g_C_dom"/>
</dbReference>
<protein>
    <submittedName>
        <fullName evidence="4">Ficolin-1</fullName>
    </submittedName>
</protein>
<dbReference type="NCBIfam" id="NF040941">
    <property type="entry name" value="GGGWT_bact"/>
    <property type="match status" value="1"/>
</dbReference>
<proteinExistence type="predicted"/>
<dbReference type="SUPFAM" id="SSF56496">
    <property type="entry name" value="Fibrinogen C-terminal domain-like"/>
    <property type="match status" value="1"/>
</dbReference>
<dbReference type="STRING" id="6689.A0A3R7MF87"/>
<dbReference type="OrthoDB" id="6350391at2759"/>
<dbReference type="Proteomes" id="UP000283509">
    <property type="component" value="Unassembled WGS sequence"/>
</dbReference>
<evidence type="ECO:0000313" key="4">
    <source>
        <dbReference type="EMBL" id="ROT80168.1"/>
    </source>
</evidence>
<feature type="signal peptide" evidence="2">
    <location>
        <begin position="1"/>
        <end position="24"/>
    </location>
</feature>
<organism evidence="4 5">
    <name type="scientific">Penaeus vannamei</name>
    <name type="common">Whiteleg shrimp</name>
    <name type="synonym">Litopenaeus vannamei</name>
    <dbReference type="NCBI Taxonomy" id="6689"/>
    <lineage>
        <taxon>Eukaryota</taxon>
        <taxon>Metazoa</taxon>
        <taxon>Ecdysozoa</taxon>
        <taxon>Arthropoda</taxon>
        <taxon>Crustacea</taxon>
        <taxon>Multicrustacea</taxon>
        <taxon>Malacostraca</taxon>
        <taxon>Eumalacostraca</taxon>
        <taxon>Eucarida</taxon>
        <taxon>Decapoda</taxon>
        <taxon>Dendrobranchiata</taxon>
        <taxon>Penaeoidea</taxon>
        <taxon>Penaeidae</taxon>
        <taxon>Penaeus</taxon>
    </lineage>
</organism>
<dbReference type="CDD" id="cd00087">
    <property type="entry name" value="FReD"/>
    <property type="match status" value="1"/>
</dbReference>
<feature type="region of interest" description="Disordered" evidence="1">
    <location>
        <begin position="89"/>
        <end position="108"/>
    </location>
</feature>
<dbReference type="Gene3D" id="4.10.530.10">
    <property type="entry name" value="Gamma-fibrinogen Carboxyl Terminal Fragment, domain 2"/>
    <property type="match status" value="1"/>
</dbReference>
<dbReference type="GO" id="GO:0005615">
    <property type="term" value="C:extracellular space"/>
    <property type="evidence" value="ECO:0007669"/>
    <property type="project" value="TreeGrafter"/>
</dbReference>
<reference evidence="4 5" key="1">
    <citation type="submission" date="2018-04" db="EMBL/GenBank/DDBJ databases">
        <authorList>
            <person name="Zhang X."/>
            <person name="Yuan J."/>
            <person name="Li F."/>
            <person name="Xiang J."/>
        </authorList>
    </citation>
    <scope>NUCLEOTIDE SEQUENCE [LARGE SCALE GENOMIC DNA]</scope>
    <source>
        <tissue evidence="4">Muscle</tissue>
    </source>
</reference>
<dbReference type="Pfam" id="PF00147">
    <property type="entry name" value="Fibrinogen_C"/>
    <property type="match status" value="2"/>
</dbReference>
<dbReference type="AlphaFoldDB" id="A0A3R7MF87"/>
<dbReference type="InterPro" id="IPR050373">
    <property type="entry name" value="Fibrinogen_C-term_domain"/>
</dbReference>
<accession>A0A3R7MF87</accession>
<dbReference type="Gene3D" id="3.90.215.10">
    <property type="entry name" value="Gamma Fibrinogen, chain A, domain 1"/>
    <property type="match status" value="1"/>
</dbReference>
<keyword evidence="2" id="KW-0732">Signal</keyword>
<dbReference type="InterPro" id="IPR014716">
    <property type="entry name" value="Fibrinogen_a/b/g_C_1"/>
</dbReference>
<dbReference type="InterPro" id="IPR036056">
    <property type="entry name" value="Fibrinogen-like_C"/>
</dbReference>
<name>A0A3R7MF87_PENVA</name>
<reference evidence="4 5" key="2">
    <citation type="submission" date="2019-01" db="EMBL/GenBank/DDBJ databases">
        <title>The decoding of complex shrimp genome reveals the adaptation for benthos swimmer, frequently molting mechanism and breeding impact on genome.</title>
        <authorList>
            <person name="Sun Y."/>
            <person name="Gao Y."/>
            <person name="Yu Y."/>
        </authorList>
    </citation>
    <scope>NUCLEOTIDE SEQUENCE [LARGE SCALE GENOMIC DNA]</scope>
    <source>
        <tissue evidence="4">Muscle</tissue>
    </source>
</reference>
<evidence type="ECO:0000313" key="5">
    <source>
        <dbReference type="Proteomes" id="UP000283509"/>
    </source>
</evidence>
<evidence type="ECO:0000256" key="2">
    <source>
        <dbReference type="SAM" id="SignalP"/>
    </source>
</evidence>
<dbReference type="EMBL" id="QCYY01001147">
    <property type="protein sequence ID" value="ROT80168.1"/>
    <property type="molecule type" value="Genomic_DNA"/>
</dbReference>
<keyword evidence="5" id="KW-1185">Reference proteome</keyword>